<organism evidence="2 4">
    <name type="scientific">Didymodactylos carnosus</name>
    <dbReference type="NCBI Taxonomy" id="1234261"/>
    <lineage>
        <taxon>Eukaryota</taxon>
        <taxon>Metazoa</taxon>
        <taxon>Spiralia</taxon>
        <taxon>Gnathifera</taxon>
        <taxon>Rotifera</taxon>
        <taxon>Eurotatoria</taxon>
        <taxon>Bdelloidea</taxon>
        <taxon>Philodinida</taxon>
        <taxon>Philodinidae</taxon>
        <taxon>Didymodactylos</taxon>
    </lineage>
</organism>
<dbReference type="AlphaFoldDB" id="A0A814EFM3"/>
<protein>
    <recommendedName>
        <fullName evidence="1">Plexin cytoplasmic RhoGTPase-binding domain-containing protein</fullName>
    </recommendedName>
</protein>
<evidence type="ECO:0000259" key="1">
    <source>
        <dbReference type="Pfam" id="PF20170"/>
    </source>
</evidence>
<dbReference type="Pfam" id="PF20170">
    <property type="entry name" value="Plexin_RBD"/>
    <property type="match status" value="1"/>
</dbReference>
<dbReference type="GO" id="GO:0017154">
    <property type="term" value="F:semaphorin receptor activity"/>
    <property type="evidence" value="ECO:0007669"/>
    <property type="project" value="InterPro"/>
</dbReference>
<name>A0A814EFM3_9BILA</name>
<keyword evidence="4" id="KW-1185">Reference proteome</keyword>
<dbReference type="InterPro" id="IPR046800">
    <property type="entry name" value="Plexin_RBD"/>
</dbReference>
<reference evidence="2" key="1">
    <citation type="submission" date="2021-02" db="EMBL/GenBank/DDBJ databases">
        <authorList>
            <person name="Nowell W R."/>
        </authorList>
    </citation>
    <scope>NUCLEOTIDE SEQUENCE</scope>
</reference>
<dbReference type="EMBL" id="CAJOBC010002615">
    <property type="protein sequence ID" value="CAF3742069.1"/>
    <property type="molecule type" value="Genomic_DNA"/>
</dbReference>
<dbReference type="Gene3D" id="3.10.20.90">
    <property type="entry name" value="Phosphatidylinositol 3-kinase Catalytic Subunit, Chain A, domain 1"/>
    <property type="match status" value="1"/>
</dbReference>
<sequence>MVPSLYYKGPRDYLLQKAYYSISPKTCLFERKIDYKRILLNLEYQNNQIQFKIFVLDCDSISQIREKIYISLKYNYDVFRNILLNDITLVISTKDDGKEIIRLDDYYVGYKTQQYSFNNATPIISKSDYNTDDSASTIDPTSACTLTFNRSLSPLDQTSNDKNMRIQMLSDVVLPILSQNSATNLLFEVIINSRSLDVLNINDDDYRPSRKSTLTKKWSQQSNLTDITTINCRLTLKNTIMTQESLQTPTSDTLSSITNSTTPVLKWHHLIFSEKNDTDTSDQQLLLLNQLQFSKAKFQLTWTDFLKKLLLTNNDLFHRMQTELSKNQKWQSNEHINVFIRVIASCLRNYERIFDVEYDKILSSCLLMFADGLEYIADIISMSEYDPICVLLFSDDRLLCKDLCKTFIDNHKVIEQEGKMFIKEDKVQIQKHNMDEITTMALFKVFNTYEVNAEEV</sequence>
<evidence type="ECO:0000313" key="4">
    <source>
        <dbReference type="Proteomes" id="UP000663829"/>
    </source>
</evidence>
<dbReference type="Proteomes" id="UP000681722">
    <property type="component" value="Unassembled WGS sequence"/>
</dbReference>
<comment type="caution">
    <text evidence="2">The sequence shown here is derived from an EMBL/GenBank/DDBJ whole genome shotgun (WGS) entry which is preliminary data.</text>
</comment>
<evidence type="ECO:0000313" key="3">
    <source>
        <dbReference type="EMBL" id="CAF3742069.1"/>
    </source>
</evidence>
<accession>A0A814EFM3</accession>
<feature type="domain" description="Plexin cytoplasmic RhoGTPase-binding" evidence="1">
    <location>
        <begin position="28"/>
        <end position="105"/>
    </location>
</feature>
<dbReference type="EMBL" id="CAJNOQ010002615">
    <property type="protein sequence ID" value="CAF0968853.1"/>
    <property type="molecule type" value="Genomic_DNA"/>
</dbReference>
<proteinExistence type="predicted"/>
<evidence type="ECO:0000313" key="2">
    <source>
        <dbReference type="EMBL" id="CAF0968853.1"/>
    </source>
</evidence>
<dbReference type="Proteomes" id="UP000663829">
    <property type="component" value="Unassembled WGS sequence"/>
</dbReference>
<gene>
    <name evidence="2" type="ORF">GPM918_LOCUS12123</name>
    <name evidence="3" type="ORF">SRO942_LOCUS12124</name>
</gene>